<accession>A0A918X9H4</accession>
<organism evidence="2 3">
    <name type="scientific">Streptomyces finlayi</name>
    <dbReference type="NCBI Taxonomy" id="67296"/>
    <lineage>
        <taxon>Bacteria</taxon>
        <taxon>Bacillati</taxon>
        <taxon>Actinomycetota</taxon>
        <taxon>Actinomycetes</taxon>
        <taxon>Kitasatosporales</taxon>
        <taxon>Streptomycetaceae</taxon>
        <taxon>Streptomyces</taxon>
    </lineage>
</organism>
<dbReference type="SMART" id="SM00332">
    <property type="entry name" value="PP2Cc"/>
    <property type="match status" value="1"/>
</dbReference>
<reference evidence="2" key="1">
    <citation type="journal article" date="2014" name="Int. J. Syst. Evol. Microbiol.">
        <title>Complete genome sequence of Corynebacterium casei LMG S-19264T (=DSM 44701T), isolated from a smear-ripened cheese.</title>
        <authorList>
            <consortium name="US DOE Joint Genome Institute (JGI-PGF)"/>
            <person name="Walter F."/>
            <person name="Albersmeier A."/>
            <person name="Kalinowski J."/>
            <person name="Ruckert C."/>
        </authorList>
    </citation>
    <scope>NUCLEOTIDE SEQUENCE</scope>
    <source>
        <strain evidence="2">JCM 4637</strain>
    </source>
</reference>
<dbReference type="InterPro" id="IPR001932">
    <property type="entry name" value="PPM-type_phosphatase-like_dom"/>
</dbReference>
<comment type="caution">
    <text evidence="2">The sequence shown here is derived from an EMBL/GenBank/DDBJ whole genome shotgun (WGS) entry which is preliminary data.</text>
</comment>
<reference evidence="2" key="2">
    <citation type="submission" date="2020-09" db="EMBL/GenBank/DDBJ databases">
        <authorList>
            <person name="Sun Q."/>
            <person name="Ohkuma M."/>
        </authorList>
    </citation>
    <scope>NUCLEOTIDE SEQUENCE</scope>
    <source>
        <strain evidence="2">JCM 4637</strain>
    </source>
</reference>
<proteinExistence type="predicted"/>
<protein>
    <submittedName>
        <fullName evidence="2">Serine/threonine protein phosphatase</fullName>
    </submittedName>
</protein>
<dbReference type="AlphaFoldDB" id="A0A918X9H4"/>
<evidence type="ECO:0000313" key="3">
    <source>
        <dbReference type="Proteomes" id="UP000638353"/>
    </source>
</evidence>
<dbReference type="RefSeq" id="WP_189828674.1">
    <property type="nucleotide sequence ID" value="NZ_BMVC01000037.1"/>
</dbReference>
<dbReference type="PROSITE" id="PS51746">
    <property type="entry name" value="PPM_2"/>
    <property type="match status" value="1"/>
</dbReference>
<feature type="domain" description="PPM-type phosphatase" evidence="1">
    <location>
        <begin position="8"/>
        <end position="240"/>
    </location>
</feature>
<dbReference type="Gene3D" id="3.60.40.10">
    <property type="entry name" value="PPM-type phosphatase domain"/>
    <property type="match status" value="1"/>
</dbReference>
<evidence type="ECO:0000259" key="1">
    <source>
        <dbReference type="PROSITE" id="PS51746"/>
    </source>
</evidence>
<gene>
    <name evidence="2" type="ORF">GCM10010334_83990</name>
</gene>
<sequence length="243" mass="26103">MSAARNELYARRQDQGSRRFQCDATAVRTRGGVRSYALLDGIGDTALVREWTRENTRFLAEGGIEHGEAYGALRALSAVCAVEARRPGAAEVGAVAVLAVVVPGKPVTIAWCGDARAYHQPAGGREPVLLTQDHNLRQQALDAGRRDVPDDWRHVVYSHLADTGDDPAIGQAALPTGSGGRLLLASDGAYECFHDYGQEAVLADVLQEITPARAVRRMLDFTAQWARSYADNATALIADLPGP</sequence>
<evidence type="ECO:0000313" key="2">
    <source>
        <dbReference type="EMBL" id="GHD19941.1"/>
    </source>
</evidence>
<dbReference type="InterPro" id="IPR036457">
    <property type="entry name" value="PPM-type-like_dom_sf"/>
</dbReference>
<dbReference type="Proteomes" id="UP000638353">
    <property type="component" value="Unassembled WGS sequence"/>
</dbReference>
<name>A0A918X9H4_9ACTN</name>
<dbReference type="SUPFAM" id="SSF81606">
    <property type="entry name" value="PP2C-like"/>
    <property type="match status" value="1"/>
</dbReference>
<dbReference type="EMBL" id="BMVC01000037">
    <property type="protein sequence ID" value="GHD19941.1"/>
    <property type="molecule type" value="Genomic_DNA"/>
</dbReference>